<comment type="caution">
    <text evidence="9">The sequence shown here is derived from an EMBL/GenBank/DDBJ whole genome shotgun (WGS) entry which is preliminary data.</text>
</comment>
<evidence type="ECO:0000256" key="6">
    <source>
        <dbReference type="ARBA" id="ARBA00035172"/>
    </source>
</evidence>
<evidence type="ECO:0000256" key="3">
    <source>
        <dbReference type="ARBA" id="ARBA00022884"/>
    </source>
</evidence>
<dbReference type="GO" id="GO:0003735">
    <property type="term" value="F:structural constituent of ribosome"/>
    <property type="evidence" value="ECO:0007669"/>
    <property type="project" value="InterPro"/>
</dbReference>
<evidence type="ECO:0000256" key="7">
    <source>
        <dbReference type="HAMAP-Rule" id="MF_00382"/>
    </source>
</evidence>
<dbReference type="NCBIfam" id="TIGR01032">
    <property type="entry name" value="rplT_bact"/>
    <property type="match status" value="1"/>
</dbReference>
<dbReference type="PROSITE" id="PS00937">
    <property type="entry name" value="RIBOSOMAL_L20"/>
    <property type="match status" value="1"/>
</dbReference>
<sequence>MRVKTGIVRRRRHKKILKLAKGFYQRRHSTFKNAQESVKRALANAYVGRKERKRQFRRLWIARINAAVRENGLTYSQFMNLLKQKNISLNRKMLSELAINNPESFKILLDKVRA</sequence>
<protein>
    <recommendedName>
        <fullName evidence="6 7">Large ribosomal subunit protein bL20</fullName>
    </recommendedName>
</protein>
<accession>A0A7C6A730</accession>
<dbReference type="GO" id="GO:1990904">
    <property type="term" value="C:ribonucleoprotein complex"/>
    <property type="evidence" value="ECO:0007669"/>
    <property type="project" value="UniProtKB-KW"/>
</dbReference>
<keyword evidence="5 7" id="KW-0687">Ribonucleoprotein</keyword>
<dbReference type="Proteomes" id="UP000886400">
    <property type="component" value="Unassembled WGS sequence"/>
</dbReference>
<keyword evidence="3 7" id="KW-0694">RNA-binding</keyword>
<dbReference type="GO" id="GO:0005840">
    <property type="term" value="C:ribosome"/>
    <property type="evidence" value="ECO:0007669"/>
    <property type="project" value="UniProtKB-KW"/>
</dbReference>
<dbReference type="Gene3D" id="6.10.160.10">
    <property type="match status" value="1"/>
</dbReference>
<organism evidence="9">
    <name type="scientific">Desulfurella acetivorans</name>
    <dbReference type="NCBI Taxonomy" id="33002"/>
    <lineage>
        <taxon>Bacteria</taxon>
        <taxon>Pseudomonadati</taxon>
        <taxon>Campylobacterota</taxon>
        <taxon>Desulfurellia</taxon>
        <taxon>Desulfurellales</taxon>
        <taxon>Desulfurellaceae</taxon>
        <taxon>Desulfurella</taxon>
    </lineage>
</organism>
<reference evidence="9" key="1">
    <citation type="journal article" date="2020" name="mSystems">
        <title>Genome- and Community-Level Interaction Insights into Carbon Utilization and Element Cycling Functions of Hydrothermarchaeota in Hydrothermal Sediment.</title>
        <authorList>
            <person name="Zhou Z."/>
            <person name="Liu Y."/>
            <person name="Xu W."/>
            <person name="Pan J."/>
            <person name="Luo Z.H."/>
            <person name="Li M."/>
        </authorList>
    </citation>
    <scope>NUCLEOTIDE SEQUENCE [LARGE SCALE GENOMIC DNA]</scope>
    <source>
        <strain evidence="9">SpSt-1135</strain>
    </source>
</reference>
<dbReference type="InterPro" id="IPR035566">
    <property type="entry name" value="Ribosomal_protein_bL20_C"/>
</dbReference>
<dbReference type="Gene3D" id="1.10.1900.20">
    <property type="entry name" value="Ribosomal protein L20"/>
    <property type="match status" value="1"/>
</dbReference>
<evidence type="ECO:0000256" key="4">
    <source>
        <dbReference type="ARBA" id="ARBA00022980"/>
    </source>
</evidence>
<dbReference type="GO" id="GO:0006412">
    <property type="term" value="P:translation"/>
    <property type="evidence" value="ECO:0007669"/>
    <property type="project" value="InterPro"/>
</dbReference>
<name>A0A7C6A730_DESAE</name>
<keyword evidence="2 7" id="KW-0699">rRNA-binding</keyword>
<dbReference type="PANTHER" id="PTHR10986">
    <property type="entry name" value="39S RIBOSOMAL PROTEIN L20"/>
    <property type="match status" value="1"/>
</dbReference>
<keyword evidence="4 7" id="KW-0689">Ribosomal protein</keyword>
<dbReference type="FunFam" id="1.10.1900.20:FF:000001">
    <property type="entry name" value="50S ribosomal protein L20"/>
    <property type="match status" value="1"/>
</dbReference>
<comment type="similarity">
    <text evidence="1 7 8">Belongs to the bacterial ribosomal protein bL20 family.</text>
</comment>
<dbReference type="SUPFAM" id="SSF74731">
    <property type="entry name" value="Ribosomal protein L20"/>
    <property type="match status" value="1"/>
</dbReference>
<dbReference type="InterPro" id="IPR005813">
    <property type="entry name" value="Ribosomal_bL20"/>
</dbReference>
<dbReference type="Pfam" id="PF00453">
    <property type="entry name" value="Ribosomal_L20"/>
    <property type="match status" value="1"/>
</dbReference>
<dbReference type="GO" id="GO:0019843">
    <property type="term" value="F:rRNA binding"/>
    <property type="evidence" value="ECO:0007669"/>
    <property type="project" value="UniProtKB-UniRule"/>
</dbReference>
<evidence type="ECO:0000256" key="2">
    <source>
        <dbReference type="ARBA" id="ARBA00022730"/>
    </source>
</evidence>
<dbReference type="InterPro" id="IPR049946">
    <property type="entry name" value="RIBOSOMAL_L20_CS"/>
</dbReference>
<evidence type="ECO:0000313" key="9">
    <source>
        <dbReference type="EMBL" id="HHS49123.1"/>
    </source>
</evidence>
<comment type="function">
    <text evidence="7 8">Binds directly to 23S ribosomal RNA and is necessary for the in vitro assembly process of the 50S ribosomal subunit. It is not involved in the protein synthesizing functions of that subunit.</text>
</comment>
<evidence type="ECO:0000256" key="5">
    <source>
        <dbReference type="ARBA" id="ARBA00023274"/>
    </source>
</evidence>
<dbReference type="EMBL" id="DRZX01000223">
    <property type="protein sequence ID" value="HHS49123.1"/>
    <property type="molecule type" value="Genomic_DNA"/>
</dbReference>
<dbReference type="HAMAP" id="MF_00382">
    <property type="entry name" value="Ribosomal_bL20"/>
    <property type="match status" value="1"/>
</dbReference>
<evidence type="ECO:0000256" key="1">
    <source>
        <dbReference type="ARBA" id="ARBA00007698"/>
    </source>
</evidence>
<dbReference type="CDD" id="cd07026">
    <property type="entry name" value="Ribosomal_L20"/>
    <property type="match status" value="1"/>
</dbReference>
<dbReference type="GO" id="GO:0000027">
    <property type="term" value="P:ribosomal large subunit assembly"/>
    <property type="evidence" value="ECO:0007669"/>
    <property type="project" value="UniProtKB-UniRule"/>
</dbReference>
<evidence type="ECO:0000256" key="8">
    <source>
        <dbReference type="RuleBase" id="RU000560"/>
    </source>
</evidence>
<dbReference type="AlphaFoldDB" id="A0A7C6A730"/>
<proteinExistence type="inferred from homology"/>
<gene>
    <name evidence="7 9" type="primary">rplT</name>
    <name evidence="9" type="ORF">ENM99_04635</name>
</gene>
<dbReference type="PRINTS" id="PR00062">
    <property type="entry name" value="RIBOSOMALL20"/>
</dbReference>